<proteinExistence type="predicted"/>
<reference evidence="2" key="2">
    <citation type="submission" date="2023-06" db="EMBL/GenBank/DDBJ databases">
        <authorList>
            <person name="Lucena T."/>
            <person name="Sun Q."/>
        </authorList>
    </citation>
    <scope>NUCLEOTIDE SEQUENCE</scope>
    <source>
        <strain evidence="2">CECT 7703</strain>
    </source>
</reference>
<protein>
    <submittedName>
        <fullName evidence="2">DUF2314 domain-containing protein</fullName>
    </submittedName>
</protein>
<name>A0ABT8B3T7_9NEIS</name>
<gene>
    <name evidence="2" type="ORF">QWZ03_09155</name>
</gene>
<feature type="domain" description="DUF2314" evidence="1">
    <location>
        <begin position="71"/>
        <end position="195"/>
    </location>
</feature>
<dbReference type="EMBL" id="JAUFPU010000008">
    <property type="protein sequence ID" value="MDN3576932.1"/>
    <property type="molecule type" value="Genomic_DNA"/>
</dbReference>
<reference evidence="2" key="1">
    <citation type="journal article" date="2014" name="Int. J. Syst. Evol. Microbiol.">
        <title>Complete genome of a new Firmicutes species belonging to the dominant human colonic microbiota ('Ruminococcus bicirculans') reveals two chromosomes and a selective capacity to utilize plant glucans.</title>
        <authorList>
            <consortium name="NISC Comparative Sequencing Program"/>
            <person name="Wegmann U."/>
            <person name="Louis P."/>
            <person name="Goesmann A."/>
            <person name="Henrissat B."/>
            <person name="Duncan S.H."/>
            <person name="Flint H.J."/>
        </authorList>
    </citation>
    <scope>NUCLEOTIDE SEQUENCE</scope>
    <source>
        <strain evidence="2">CECT 7703</strain>
    </source>
</reference>
<keyword evidence="3" id="KW-1185">Reference proteome</keyword>
<accession>A0ABT8B3T7</accession>
<dbReference type="Pfam" id="PF10077">
    <property type="entry name" value="DUF2314"/>
    <property type="match status" value="1"/>
</dbReference>
<dbReference type="InterPro" id="IPR018756">
    <property type="entry name" value="DUF2314"/>
</dbReference>
<evidence type="ECO:0000313" key="2">
    <source>
        <dbReference type="EMBL" id="MDN3576932.1"/>
    </source>
</evidence>
<sequence>MKTKALNSAFVLLALMMGRDMPEPGGIFNKRIREDEMKSALFAAVCVLAAGFCQAGDEKIGDQVVYVNDQDKAMNAAMAKAQATLDTFLQVAESKPSGTLGYKLKVRFEDKNGAEHIWVTPFKREKTGFVGVVANDPEVVETVEAGKSYSFNRAQISDWGYVKDGKQVGSYTVCVMFKSMPADQVKRYKDDYGFECKD</sequence>
<dbReference type="RefSeq" id="WP_290332411.1">
    <property type="nucleotide sequence ID" value="NZ_JAUFPU010000008.1"/>
</dbReference>
<comment type="caution">
    <text evidence="2">The sequence shown here is derived from an EMBL/GenBank/DDBJ whole genome shotgun (WGS) entry which is preliminary data.</text>
</comment>
<evidence type="ECO:0000313" key="3">
    <source>
        <dbReference type="Proteomes" id="UP001180081"/>
    </source>
</evidence>
<dbReference type="Proteomes" id="UP001180081">
    <property type="component" value="Unassembled WGS sequence"/>
</dbReference>
<organism evidence="2 3">
    <name type="scientific">Chitinimonas viridis</name>
    <dbReference type="NCBI Taxonomy" id="664880"/>
    <lineage>
        <taxon>Bacteria</taxon>
        <taxon>Pseudomonadati</taxon>
        <taxon>Pseudomonadota</taxon>
        <taxon>Betaproteobacteria</taxon>
        <taxon>Neisseriales</taxon>
        <taxon>Chitinibacteraceae</taxon>
        <taxon>Chitinimonas</taxon>
    </lineage>
</organism>
<evidence type="ECO:0000259" key="1">
    <source>
        <dbReference type="Pfam" id="PF10077"/>
    </source>
</evidence>